<proteinExistence type="predicted"/>
<dbReference type="PANTHER" id="PTHR43849:SF2">
    <property type="entry name" value="BLL3936 PROTEIN"/>
    <property type="match status" value="1"/>
</dbReference>
<feature type="transmembrane region" description="Helical" evidence="1">
    <location>
        <begin position="339"/>
        <end position="356"/>
    </location>
</feature>
<sequence length="624" mass="62795">MGSRTLLLALAAAAAGFHLWSAGVAPFTALVQRPVHLALMAAIGLLSVRVARGEGDDDGPEEAVTPPGTLHVVTSWLLVLLMIGAAAHLVMGHETLVRRTGSPTAADLVWGAVTVVVVLELTRRTVGLGLVVICVAALGYAFAGPWLPGLLAHRGYGTVRLLEQLYLSTEGIWGVPLGVSADFVYLFILFGAVLDVAGGGALFIALANRVAGRSRGGPAKTAAVASGLMGSLSGSAVANTVTTGAFTIPLMKRAGFSPRWAGAVEATASTGGQLMPPVMGAGAFILATWTNIPYVRVAVAALVPALLFYAALFFAIHFRAARMGIEPDPAAGSEPVGPRLHLLIPLGVIVVFLGMGRSPMRAAFWGVVSAAAVTFLRAATRPSRDDFERAVLAAGRGTVQVAAACAAAGIVVGVASLTGIGLRMSELIITLAGGQLFPALVLTALGSIVLGMGLPTTAAYVVLAALGAPALVELGVPLLAAHLFIFYFGALSNVTPPVSLAAFAAAGIAGSAPMRTAVTGMGLASAGFLVPFAFVYGPGLLLVGSVGTIALAIVTGLAGVIALAAAVVGWLRGPLGWVDRVLLLAAAIALVFPGVYTGAAGFGALLWAARSTAATAAEPAAVSG</sequence>
<dbReference type="InterPro" id="IPR010656">
    <property type="entry name" value="DctM"/>
</dbReference>
<name>A0ABU9E803_9BACT</name>
<feature type="transmembrane region" description="Helical" evidence="1">
    <location>
        <begin position="583"/>
        <end position="609"/>
    </location>
</feature>
<feature type="transmembrane region" description="Helical" evidence="1">
    <location>
        <begin position="549"/>
        <end position="571"/>
    </location>
</feature>
<feature type="transmembrane region" description="Helical" evidence="1">
    <location>
        <begin position="521"/>
        <end position="543"/>
    </location>
</feature>
<evidence type="ECO:0000256" key="1">
    <source>
        <dbReference type="SAM" id="Phobius"/>
    </source>
</evidence>
<dbReference type="NCBIfam" id="TIGR02123">
    <property type="entry name" value="TRAP_fused"/>
    <property type="match status" value="1"/>
</dbReference>
<reference evidence="3 4" key="1">
    <citation type="submission" date="2024-02" db="EMBL/GenBank/DDBJ databases">
        <title>A novel Gemmatimonadota bacterium.</title>
        <authorList>
            <person name="Du Z.-J."/>
            <person name="Ye Y.-Q."/>
        </authorList>
    </citation>
    <scope>NUCLEOTIDE SEQUENCE [LARGE SCALE GENOMIC DNA]</scope>
    <source>
        <strain evidence="3 4">DH-20</strain>
    </source>
</reference>
<evidence type="ECO:0000313" key="4">
    <source>
        <dbReference type="Proteomes" id="UP001484239"/>
    </source>
</evidence>
<gene>
    <name evidence="3" type="ORF">WI372_07805</name>
</gene>
<feature type="transmembrane region" description="Helical" evidence="1">
    <location>
        <begin position="458"/>
        <end position="479"/>
    </location>
</feature>
<comment type="caution">
    <text evidence="3">The sequence shown here is derived from an EMBL/GenBank/DDBJ whole genome shotgun (WGS) entry which is preliminary data.</text>
</comment>
<feature type="transmembrane region" description="Helical" evidence="1">
    <location>
        <begin position="362"/>
        <end position="380"/>
    </location>
</feature>
<dbReference type="PANTHER" id="PTHR43849">
    <property type="entry name" value="BLL3936 PROTEIN"/>
    <property type="match status" value="1"/>
</dbReference>
<accession>A0ABU9E803</accession>
<evidence type="ECO:0000313" key="3">
    <source>
        <dbReference type="EMBL" id="MEK9500877.1"/>
    </source>
</evidence>
<keyword evidence="1" id="KW-1133">Transmembrane helix</keyword>
<dbReference type="EMBL" id="JBBHLI010000003">
    <property type="protein sequence ID" value="MEK9500877.1"/>
    <property type="molecule type" value="Genomic_DNA"/>
</dbReference>
<organism evidence="3 4">
    <name type="scientific">Gaopeijia maritima</name>
    <dbReference type="NCBI Taxonomy" id="3119007"/>
    <lineage>
        <taxon>Bacteria</taxon>
        <taxon>Pseudomonadati</taxon>
        <taxon>Gemmatimonadota</taxon>
        <taxon>Longimicrobiia</taxon>
        <taxon>Gaopeijiales</taxon>
        <taxon>Gaopeijiaceae</taxon>
        <taxon>Gaopeijia</taxon>
    </lineage>
</organism>
<feature type="transmembrane region" description="Helical" evidence="1">
    <location>
        <begin position="401"/>
        <end position="422"/>
    </location>
</feature>
<evidence type="ECO:0000259" key="2">
    <source>
        <dbReference type="Pfam" id="PF06808"/>
    </source>
</evidence>
<feature type="transmembrane region" description="Helical" evidence="1">
    <location>
        <begin position="298"/>
        <end position="318"/>
    </location>
</feature>
<dbReference type="Pfam" id="PF06808">
    <property type="entry name" value="DctM"/>
    <property type="match status" value="1"/>
</dbReference>
<feature type="transmembrane region" description="Helical" evidence="1">
    <location>
        <begin position="485"/>
        <end position="509"/>
    </location>
</feature>
<dbReference type="InterPro" id="IPR011853">
    <property type="entry name" value="TRAP_DctM-Dct_fused"/>
</dbReference>
<feature type="transmembrane region" description="Helical" evidence="1">
    <location>
        <begin position="128"/>
        <end position="147"/>
    </location>
</feature>
<feature type="domain" description="TRAP C4-dicarboxylate transport system permease DctM subunit" evidence="2">
    <location>
        <begin position="114"/>
        <end position="546"/>
    </location>
</feature>
<keyword evidence="1" id="KW-0812">Transmembrane</keyword>
<dbReference type="RefSeq" id="WP_405286692.1">
    <property type="nucleotide sequence ID" value="NZ_JBBHLI010000003.1"/>
</dbReference>
<feature type="transmembrane region" description="Helical" evidence="1">
    <location>
        <begin position="72"/>
        <end position="91"/>
    </location>
</feature>
<keyword evidence="4" id="KW-1185">Reference proteome</keyword>
<protein>
    <submittedName>
        <fullName evidence="3">TRAP transporter fused permease subunit</fullName>
    </submittedName>
</protein>
<feature type="transmembrane region" description="Helical" evidence="1">
    <location>
        <begin position="183"/>
        <end position="206"/>
    </location>
</feature>
<dbReference type="Proteomes" id="UP001484239">
    <property type="component" value="Unassembled WGS sequence"/>
</dbReference>
<feature type="transmembrane region" description="Helical" evidence="1">
    <location>
        <begin position="428"/>
        <end position="451"/>
    </location>
</feature>
<feature type="transmembrane region" description="Helical" evidence="1">
    <location>
        <begin position="274"/>
        <end position="292"/>
    </location>
</feature>
<keyword evidence="1" id="KW-0472">Membrane</keyword>